<organism evidence="2 3">
    <name type="scientific">Yoonia phaeophyticola</name>
    <dbReference type="NCBI Taxonomy" id="3137369"/>
    <lineage>
        <taxon>Bacteria</taxon>
        <taxon>Pseudomonadati</taxon>
        <taxon>Pseudomonadota</taxon>
        <taxon>Alphaproteobacteria</taxon>
        <taxon>Rhodobacterales</taxon>
        <taxon>Paracoccaceae</taxon>
        <taxon>Yoonia</taxon>
    </lineage>
</organism>
<dbReference type="RefSeq" id="WP_373636495.1">
    <property type="nucleotide sequence ID" value="NZ_CP150951.2"/>
</dbReference>
<proteinExistence type="predicted"/>
<feature type="transmembrane region" description="Helical" evidence="1">
    <location>
        <begin position="44"/>
        <end position="63"/>
    </location>
</feature>
<evidence type="ECO:0000256" key="1">
    <source>
        <dbReference type="SAM" id="Phobius"/>
    </source>
</evidence>
<keyword evidence="1" id="KW-1133">Transmembrane helix</keyword>
<keyword evidence="1" id="KW-0812">Transmembrane</keyword>
<accession>A0ABZ2V3Y2</accession>
<feature type="transmembrane region" description="Helical" evidence="1">
    <location>
        <begin position="20"/>
        <end position="38"/>
    </location>
</feature>
<sequence>MSQSPQEGKFAVFSRLPAAFVRAVMVVILIVLPSALLATNASEGTQIIALVAIFAALFTIVEYSASSPSLVEFRDAPPFNRTRFSALFATVLCLSVIFRGYQSPSIITEFFQDSGSQIGRAIDFPFSPVRLMVLTMPADSDPRVVERLRDAAGLAYMIAMISIAWFVILLRLRHWPRRGGAFNVWVNLPTFDPTAGGDVVQRLQRDGRVNIILGFLLPFLVPAALKLISFFGTPIQLDDPHTLIWTVTAWAFLPASILMRGVALSRVASMIDIQRKMAYARAASDDYQPA</sequence>
<dbReference type="EMBL" id="CP150951">
    <property type="protein sequence ID" value="WZC48818.2"/>
    <property type="molecule type" value="Genomic_DNA"/>
</dbReference>
<keyword evidence="1" id="KW-0472">Membrane</keyword>
<evidence type="ECO:0000313" key="3">
    <source>
        <dbReference type="Proteomes" id="UP001440612"/>
    </source>
</evidence>
<gene>
    <name evidence="2" type="ORF">AABB29_18590</name>
</gene>
<keyword evidence="3" id="KW-1185">Reference proteome</keyword>
<name>A0ABZ2V3Y2_9RHOB</name>
<feature type="transmembrane region" description="Helical" evidence="1">
    <location>
        <begin position="84"/>
        <end position="101"/>
    </location>
</feature>
<feature type="transmembrane region" description="Helical" evidence="1">
    <location>
        <begin position="211"/>
        <end position="231"/>
    </location>
</feature>
<dbReference type="Proteomes" id="UP001440612">
    <property type="component" value="Chromosome"/>
</dbReference>
<feature type="transmembrane region" description="Helical" evidence="1">
    <location>
        <begin position="243"/>
        <end position="267"/>
    </location>
</feature>
<protein>
    <submittedName>
        <fullName evidence="2">Uncharacterized protein</fullName>
    </submittedName>
</protein>
<feature type="transmembrane region" description="Helical" evidence="1">
    <location>
        <begin position="151"/>
        <end position="170"/>
    </location>
</feature>
<evidence type="ECO:0000313" key="2">
    <source>
        <dbReference type="EMBL" id="WZC48818.2"/>
    </source>
</evidence>
<reference evidence="3" key="1">
    <citation type="submission" date="2024-04" db="EMBL/GenBank/DDBJ databases">
        <title>Phylogenomic analyses of a clade within the roseobacter group suggest taxonomic reassignments of species of the genera Aestuariivita, Citreicella, Loktanella, Nautella, Pelagibaca, Ruegeria, Thalassobius, Thiobacimonas and Tropicibacter, and the proposal o.</title>
        <authorList>
            <person name="Jeon C.O."/>
        </authorList>
    </citation>
    <scope>NUCLEOTIDE SEQUENCE [LARGE SCALE GENOMIC DNA]</scope>
    <source>
        <strain evidence="3">BS5-3</strain>
    </source>
</reference>